<dbReference type="Pfam" id="PF10145">
    <property type="entry name" value="PhageMin_Tail"/>
    <property type="match status" value="1"/>
</dbReference>
<feature type="domain" description="Phage tail tape measure protein" evidence="3">
    <location>
        <begin position="96"/>
        <end position="280"/>
    </location>
</feature>
<comment type="caution">
    <text evidence="4">The sequence shown here is derived from an EMBL/GenBank/DDBJ whole genome shotgun (WGS) entry which is preliminary data.</text>
</comment>
<evidence type="ECO:0000256" key="2">
    <source>
        <dbReference type="SAM" id="Phobius"/>
    </source>
</evidence>
<name>A0A7W9AZT7_9HYPH</name>
<feature type="transmembrane region" description="Helical" evidence="2">
    <location>
        <begin position="352"/>
        <end position="376"/>
    </location>
</feature>
<dbReference type="Proteomes" id="UP000555546">
    <property type="component" value="Unassembled WGS sequence"/>
</dbReference>
<proteinExistence type="predicted"/>
<evidence type="ECO:0000313" key="5">
    <source>
        <dbReference type="Proteomes" id="UP000555546"/>
    </source>
</evidence>
<keyword evidence="2" id="KW-1133">Transmembrane helix</keyword>
<evidence type="ECO:0000313" key="4">
    <source>
        <dbReference type="EMBL" id="MBB5703616.1"/>
    </source>
</evidence>
<accession>A0A7W9AZT7</accession>
<keyword evidence="5" id="KW-1185">Reference proteome</keyword>
<dbReference type="PANTHER" id="PTHR37813:SF1">
    <property type="entry name" value="FELS-2 PROPHAGE PROTEIN"/>
    <property type="match status" value="1"/>
</dbReference>
<reference evidence="4 5" key="1">
    <citation type="submission" date="2020-08" db="EMBL/GenBank/DDBJ databases">
        <title>Genomic Encyclopedia of Type Strains, Phase IV (KMG-IV): sequencing the most valuable type-strain genomes for metagenomic binning, comparative biology and taxonomic classification.</title>
        <authorList>
            <person name="Goeker M."/>
        </authorList>
    </citation>
    <scope>NUCLEOTIDE SEQUENCE [LARGE SCALE GENOMIC DNA]</scope>
    <source>
        <strain evidence="4 5">DSM 26944</strain>
    </source>
</reference>
<gene>
    <name evidence="4" type="ORF">FHS76_003523</name>
</gene>
<organism evidence="4 5">
    <name type="scientific">Brucella daejeonensis</name>
    <dbReference type="NCBI Taxonomy" id="659015"/>
    <lineage>
        <taxon>Bacteria</taxon>
        <taxon>Pseudomonadati</taxon>
        <taxon>Pseudomonadota</taxon>
        <taxon>Alphaproteobacteria</taxon>
        <taxon>Hyphomicrobiales</taxon>
        <taxon>Brucellaceae</taxon>
        <taxon>Brucella/Ochrobactrum group</taxon>
        <taxon>Brucella</taxon>
    </lineage>
</organism>
<keyword evidence="2" id="KW-0812">Transmembrane</keyword>
<dbReference type="NCBIfam" id="TIGR01760">
    <property type="entry name" value="tape_meas_TP901"/>
    <property type="match status" value="1"/>
</dbReference>
<feature type="transmembrane region" description="Helical" evidence="2">
    <location>
        <begin position="495"/>
        <end position="520"/>
    </location>
</feature>
<feature type="transmembrane region" description="Helical" evidence="2">
    <location>
        <begin position="388"/>
        <end position="411"/>
    </location>
</feature>
<dbReference type="RefSeq" id="WP_235992734.1">
    <property type="nucleotide sequence ID" value="NZ_JACIJG010000015.1"/>
</dbReference>
<feature type="transmembrane region" description="Helical" evidence="2">
    <location>
        <begin position="431"/>
        <end position="449"/>
    </location>
</feature>
<dbReference type="PANTHER" id="PTHR37813">
    <property type="entry name" value="FELS-2 PROPHAGE PROTEIN"/>
    <property type="match status" value="1"/>
</dbReference>
<evidence type="ECO:0000256" key="1">
    <source>
        <dbReference type="ARBA" id="ARBA00022612"/>
    </source>
</evidence>
<dbReference type="EMBL" id="JACIJG010000015">
    <property type="protein sequence ID" value="MBB5703616.1"/>
    <property type="molecule type" value="Genomic_DNA"/>
</dbReference>
<keyword evidence="1" id="KW-1188">Viral release from host cell</keyword>
<dbReference type="InterPro" id="IPR010090">
    <property type="entry name" value="Phage_tape_meas"/>
</dbReference>
<protein>
    <submittedName>
        <fullName evidence="4">TP901 family phage tail tape measure protein</fullName>
    </submittedName>
</protein>
<keyword evidence="2" id="KW-0472">Membrane</keyword>
<dbReference type="AlphaFoldDB" id="A0A7W9AZT7"/>
<evidence type="ECO:0000259" key="3">
    <source>
        <dbReference type="Pfam" id="PF10145"/>
    </source>
</evidence>
<sequence length="750" mass="78409">MAAITSTLILSLMDRISGPSKAIAASLTRLQEIQAQNNQRLDALRGRMVEATAVAYGLYRAFKAPVEAATEFETKLEDIAQKIEAPISALPSLGREIRKVARDTYQSASDMADGMDVLAGMGANRDDALGMLPAIGRTATAYNAEITDLSQAGYAALSNLKVPASQLSYALDAMAQAGKDGAFELKDMAKYFPQLGAGYQALGQKGVPAVADLSAALQIVRKGTGDSASAATNLSNVLQKINAPLTRKAFAKMGVNLEKEMKKAAKAGLTPIEAIAEITNRTLKGDLGKLGDLFQDAQVQQGLRPLIQNMEEYRRIRESAMKAQGVVQEDYERRLKTSAAAAKRFRISMENIGLAIGSALLPALNSLADIIVPIVNRMAEFAETHPQLTVAIVATTAALVALRVAAIAAQFSLLWMRGGLLTGTILSLKAFRGVLAGLSLVFAPVTAAVRGLRTAMIGYAAAASIAGNGAALSIMGRSLIGLLNPLRLVSVALRALKIALIGSGIGAIVVGIAMAGTWIYNNWQGIKELLAGIGEGFRVGLAPVLPILQPVVDLAKRLWDSISGLLGPLQASTTEWRSWGEVIGGAVASGVNSIATALATVVGWFQSAYQGAVKLKNAISSFSNSEAIRTTALGGANLRSDPNLPTWAQGIPALSGARAAGGPVVGGRTYLVGEKGPELFTADRSGTIIPNGGKATGGGTGAGFQIGQLHVHGAPGMDEQTLAQKVITEIERRFRMDSDGIQADIEYAVS</sequence>